<dbReference type="Gene3D" id="2.60.40.10">
    <property type="entry name" value="Immunoglobulins"/>
    <property type="match status" value="1"/>
</dbReference>
<evidence type="ECO:0008006" key="4">
    <source>
        <dbReference type="Google" id="ProtNLM"/>
    </source>
</evidence>
<name>A0ABX1KQZ5_9GAMM</name>
<keyword evidence="3" id="KW-1185">Reference proteome</keyword>
<reference evidence="2 3" key="1">
    <citation type="submission" date="2020-04" db="EMBL/GenBank/DDBJ databases">
        <title>The first description of lens atrophy caused by putative novel Shewanella sp. that is a new emerging pathogen for cultured rainbow trout?</title>
        <authorList>
            <person name="Saticioglu I.B."/>
            <person name="Duman M."/>
            <person name="Altun S."/>
        </authorList>
    </citation>
    <scope>NUCLEOTIDE SEQUENCE [LARGE SCALE GENOMIC DNA]</scope>
    <source>
        <strain evidence="2 3">S-1</strain>
    </source>
</reference>
<organism evidence="2 3">
    <name type="scientific">Shewanella oncorhynchi</name>
    <dbReference type="NCBI Taxonomy" id="2726434"/>
    <lineage>
        <taxon>Bacteria</taxon>
        <taxon>Pseudomonadati</taxon>
        <taxon>Pseudomonadota</taxon>
        <taxon>Gammaproteobacteria</taxon>
        <taxon>Alteromonadales</taxon>
        <taxon>Shewanellaceae</taxon>
        <taxon>Shewanella</taxon>
    </lineage>
</organism>
<protein>
    <recommendedName>
        <fullName evidence="4">Molecular chaperone</fullName>
    </recommendedName>
</protein>
<evidence type="ECO:0000313" key="3">
    <source>
        <dbReference type="Proteomes" id="UP000527352"/>
    </source>
</evidence>
<evidence type="ECO:0000256" key="1">
    <source>
        <dbReference type="SAM" id="SignalP"/>
    </source>
</evidence>
<gene>
    <name evidence="2" type="ORF">HGO26_15995</name>
</gene>
<dbReference type="Proteomes" id="UP000527352">
    <property type="component" value="Unassembled WGS sequence"/>
</dbReference>
<feature type="chain" id="PRO_5046285211" description="Molecular chaperone" evidence="1">
    <location>
        <begin position="21"/>
        <end position="240"/>
    </location>
</feature>
<dbReference type="EMBL" id="JABAEB010000010">
    <property type="protein sequence ID" value="NLQ24373.1"/>
    <property type="molecule type" value="Genomic_DNA"/>
</dbReference>
<proteinExistence type="predicted"/>
<feature type="signal peptide" evidence="1">
    <location>
        <begin position="1"/>
        <end position="20"/>
    </location>
</feature>
<dbReference type="InterPro" id="IPR013783">
    <property type="entry name" value="Ig-like_fold"/>
</dbReference>
<evidence type="ECO:0000313" key="2">
    <source>
        <dbReference type="EMBL" id="NLQ24373.1"/>
    </source>
</evidence>
<comment type="caution">
    <text evidence="2">The sequence shown here is derived from an EMBL/GenBank/DDBJ whole genome shotgun (WGS) entry which is preliminary data.</text>
</comment>
<sequence length="240" mass="27238">MMRLYLALFGIIFYSSQVYAAAEISIGTLFDYMPSNKTTYLKKIMNMGDSTAFIKISINEIKYDENGLPYEVPEQETENRALIASPSRLIIPAKGVQATRLLFLDKKDTERYFRVRFVPVQPKNNDGFDEQKTEKTHEELTAGIQILTGYGAFLFITPEEPKYSTEITEDTNNAEIKNNGNTTIILDFFESCNKKTKECSTATKLHILPGSKKQLVKNSNESYHFQLIEGDKTKSIVIGN</sequence>
<dbReference type="SUPFAM" id="SSF49354">
    <property type="entry name" value="PapD-like"/>
    <property type="match status" value="1"/>
</dbReference>
<keyword evidence="1" id="KW-0732">Signal</keyword>
<accession>A0ABX1KQZ5</accession>
<dbReference type="InterPro" id="IPR008962">
    <property type="entry name" value="PapD-like_sf"/>
</dbReference>